<dbReference type="Proteomes" id="UP000008694">
    <property type="component" value="Unassembled WGS sequence"/>
</dbReference>
<dbReference type="Gramene" id="scaffold_104020.1">
    <property type="protein sequence ID" value="scaffold_104020.1"/>
    <property type="gene ID" value="scaffold_104020.1"/>
</dbReference>
<dbReference type="AlphaFoldDB" id="D7KLX4"/>
<proteinExistence type="predicted"/>
<dbReference type="EMBL" id="GL348713">
    <property type="protein sequence ID" value="EFH67460.1"/>
    <property type="molecule type" value="Genomic_DNA"/>
</dbReference>
<accession>D7KLX4</accession>
<gene>
    <name evidence="1" type="ORF">ARALYDRAFT_891226</name>
</gene>
<keyword evidence="2" id="KW-1185">Reference proteome</keyword>
<reference evidence="2" key="1">
    <citation type="journal article" date="2011" name="Nat. Genet.">
        <title>The Arabidopsis lyrata genome sequence and the basis of rapid genome size change.</title>
        <authorList>
            <person name="Hu T.T."/>
            <person name="Pattyn P."/>
            <person name="Bakker E.G."/>
            <person name="Cao J."/>
            <person name="Cheng J.-F."/>
            <person name="Clark R.M."/>
            <person name="Fahlgren N."/>
            <person name="Fawcett J.A."/>
            <person name="Grimwood J."/>
            <person name="Gundlach H."/>
            <person name="Haberer G."/>
            <person name="Hollister J.D."/>
            <person name="Ossowski S."/>
            <person name="Ottilar R.P."/>
            <person name="Salamov A.A."/>
            <person name="Schneeberger K."/>
            <person name="Spannagl M."/>
            <person name="Wang X."/>
            <person name="Yang L."/>
            <person name="Nasrallah M.E."/>
            <person name="Bergelson J."/>
            <person name="Carrington J.C."/>
            <person name="Gaut B.S."/>
            <person name="Schmutz J."/>
            <person name="Mayer K.F.X."/>
            <person name="Van de Peer Y."/>
            <person name="Grigoriev I.V."/>
            <person name="Nordborg M."/>
            <person name="Weigel D."/>
            <person name="Guo Y.-L."/>
        </authorList>
    </citation>
    <scope>NUCLEOTIDE SEQUENCE [LARGE SCALE GENOMIC DNA]</scope>
    <source>
        <strain evidence="2">cv. MN47</strain>
    </source>
</reference>
<protein>
    <submittedName>
        <fullName evidence="1">Predicted protein</fullName>
    </submittedName>
</protein>
<evidence type="ECO:0000313" key="1">
    <source>
        <dbReference type="EMBL" id="EFH67460.1"/>
    </source>
</evidence>
<dbReference type="HOGENOM" id="CLU_3109127_0_0_1"/>
<organism evidence="2">
    <name type="scientific">Arabidopsis lyrata subsp. lyrata</name>
    <name type="common">Lyre-leaved rock-cress</name>
    <dbReference type="NCBI Taxonomy" id="81972"/>
    <lineage>
        <taxon>Eukaryota</taxon>
        <taxon>Viridiplantae</taxon>
        <taxon>Streptophyta</taxon>
        <taxon>Embryophyta</taxon>
        <taxon>Tracheophyta</taxon>
        <taxon>Spermatophyta</taxon>
        <taxon>Magnoliopsida</taxon>
        <taxon>eudicotyledons</taxon>
        <taxon>Gunneridae</taxon>
        <taxon>Pentapetalae</taxon>
        <taxon>rosids</taxon>
        <taxon>malvids</taxon>
        <taxon>Brassicales</taxon>
        <taxon>Brassicaceae</taxon>
        <taxon>Camelineae</taxon>
        <taxon>Arabidopsis</taxon>
    </lineage>
</organism>
<name>D7KLX4_ARALL</name>
<sequence length="51" mass="5156">MSSPPSAEGLDSIGGCPELFSSFDSDVRLHQIVSPSGTSSITASATATRSI</sequence>
<evidence type="ECO:0000313" key="2">
    <source>
        <dbReference type="Proteomes" id="UP000008694"/>
    </source>
</evidence>